<comment type="similarity">
    <text evidence="1">Belongs to the short-chain dehydrogenases/reductases (SDR) family.</text>
</comment>
<dbReference type="PANTHER" id="PTHR42760">
    <property type="entry name" value="SHORT-CHAIN DEHYDROGENASES/REDUCTASES FAMILY MEMBER"/>
    <property type="match status" value="1"/>
</dbReference>
<dbReference type="RefSeq" id="WP_145747710.1">
    <property type="nucleotide sequence ID" value="NZ_VIVL01000023.1"/>
</dbReference>
<evidence type="ECO:0000256" key="1">
    <source>
        <dbReference type="ARBA" id="ARBA00006484"/>
    </source>
</evidence>
<dbReference type="SUPFAM" id="SSF51735">
    <property type="entry name" value="NAD(P)-binding Rossmann-fold domains"/>
    <property type="match status" value="1"/>
</dbReference>
<evidence type="ECO:0000313" key="3">
    <source>
        <dbReference type="EMBL" id="TWD73510.1"/>
    </source>
</evidence>
<dbReference type="FunFam" id="3.40.50.720:FF:000173">
    <property type="entry name" value="3-oxoacyl-[acyl-carrier protein] reductase"/>
    <property type="match status" value="1"/>
</dbReference>
<dbReference type="InterPro" id="IPR002347">
    <property type="entry name" value="SDR_fam"/>
</dbReference>
<organism evidence="3 4">
    <name type="scientific">Variovorax beijingensis</name>
    <dbReference type="NCBI Taxonomy" id="2496117"/>
    <lineage>
        <taxon>Bacteria</taxon>
        <taxon>Pseudomonadati</taxon>
        <taxon>Pseudomonadota</taxon>
        <taxon>Betaproteobacteria</taxon>
        <taxon>Burkholderiales</taxon>
        <taxon>Comamonadaceae</taxon>
        <taxon>Variovorax</taxon>
    </lineage>
</organism>
<dbReference type="Proteomes" id="UP000319722">
    <property type="component" value="Unassembled WGS sequence"/>
</dbReference>
<protein>
    <submittedName>
        <fullName evidence="3">3-oxoacyl-[acyl-carrier protein] reductase</fullName>
    </submittedName>
</protein>
<name>A0A561B3Q5_9BURK</name>
<dbReference type="EMBL" id="VIVL01000023">
    <property type="protein sequence ID" value="TWD73510.1"/>
    <property type="molecule type" value="Genomic_DNA"/>
</dbReference>
<dbReference type="Gene3D" id="3.40.50.720">
    <property type="entry name" value="NAD(P)-binding Rossmann-like Domain"/>
    <property type="match status" value="1"/>
</dbReference>
<dbReference type="OrthoDB" id="9803333at2"/>
<dbReference type="AlphaFoldDB" id="A0A561B3Q5"/>
<dbReference type="Pfam" id="PF13561">
    <property type="entry name" value="adh_short_C2"/>
    <property type="match status" value="1"/>
</dbReference>
<dbReference type="GO" id="GO:0016616">
    <property type="term" value="F:oxidoreductase activity, acting on the CH-OH group of donors, NAD or NADP as acceptor"/>
    <property type="evidence" value="ECO:0007669"/>
    <property type="project" value="TreeGrafter"/>
</dbReference>
<reference evidence="3 4" key="1">
    <citation type="submission" date="2019-06" db="EMBL/GenBank/DDBJ databases">
        <title>Sorghum-associated microbial communities from plants grown in Nebraska, USA.</title>
        <authorList>
            <person name="Schachtman D."/>
        </authorList>
    </citation>
    <scope>NUCLEOTIDE SEQUENCE [LARGE SCALE GENOMIC DNA]</scope>
    <source>
        <strain evidence="3 4">T529</strain>
    </source>
</reference>
<comment type="caution">
    <text evidence="3">The sequence shown here is derived from an EMBL/GenBank/DDBJ whole genome shotgun (WGS) entry which is preliminary data.</text>
</comment>
<keyword evidence="2" id="KW-0560">Oxidoreductase</keyword>
<dbReference type="PRINTS" id="PR00080">
    <property type="entry name" value="SDRFAMILY"/>
</dbReference>
<sequence length="240" mass="25584">MSNTYDLAGKFAIVTGGAKSIGRAIAELFLANGCGVCIWDADRAEVPGARSALVDITRSDDIRRGLAELGDAQRIDILVNCAGYLGRATSFKDHDPGDWQRIIDVNLAGTMQVTQAVLPRMLQQRSGRIVNLGSLAGREGLPGITAYSAASAGIIALTKALGREIASENVFVNCVAPGPIDTDMIRDLGPEVVDRMIQDSPLRRLGQRDEVAHLVAWLCTEASRFNTGAVFDMSGGRARS</sequence>
<evidence type="ECO:0000256" key="2">
    <source>
        <dbReference type="ARBA" id="ARBA00023002"/>
    </source>
</evidence>
<evidence type="ECO:0000313" key="4">
    <source>
        <dbReference type="Proteomes" id="UP000319722"/>
    </source>
</evidence>
<dbReference type="PRINTS" id="PR00081">
    <property type="entry name" value="GDHRDH"/>
</dbReference>
<gene>
    <name evidence="3" type="ORF">FB547_12310</name>
</gene>
<accession>A0A561B3Q5</accession>
<dbReference type="InterPro" id="IPR036291">
    <property type="entry name" value="NAD(P)-bd_dom_sf"/>
</dbReference>
<proteinExistence type="inferred from homology"/>
<dbReference type="PANTHER" id="PTHR42760:SF133">
    <property type="entry name" value="3-OXOACYL-[ACYL-CARRIER-PROTEIN] REDUCTASE"/>
    <property type="match status" value="1"/>
</dbReference>